<dbReference type="AlphaFoldDB" id="A0A915YAH3"/>
<dbReference type="RefSeq" id="WP_264791058.1">
    <property type="nucleotide sequence ID" value="NZ_AP026867.1"/>
</dbReference>
<dbReference type="KEGG" id="aup:AsAng_0003960"/>
<dbReference type="EMBL" id="AP026867">
    <property type="protein sequence ID" value="BDS09692.1"/>
    <property type="molecule type" value="Genomic_DNA"/>
</dbReference>
<accession>A0A915YAH3</accession>
<evidence type="ECO:0000313" key="1">
    <source>
        <dbReference type="EMBL" id="BDS09692.1"/>
    </source>
</evidence>
<reference evidence="1" key="1">
    <citation type="submission" date="2022-09" db="EMBL/GenBank/DDBJ databases">
        <title>Aureispira anguillicida sp. nov., isolated from Leptocephalus of Japanese eel Anguilla japonica.</title>
        <authorList>
            <person name="Yuasa K."/>
            <person name="Mekata T."/>
            <person name="Ikunari K."/>
        </authorList>
    </citation>
    <scope>NUCLEOTIDE SEQUENCE</scope>
    <source>
        <strain evidence="1">EL160426</strain>
    </source>
</reference>
<organism evidence="1 2">
    <name type="scientific">Aureispira anguillae</name>
    <dbReference type="NCBI Taxonomy" id="2864201"/>
    <lineage>
        <taxon>Bacteria</taxon>
        <taxon>Pseudomonadati</taxon>
        <taxon>Bacteroidota</taxon>
        <taxon>Saprospiria</taxon>
        <taxon>Saprospirales</taxon>
        <taxon>Saprospiraceae</taxon>
        <taxon>Aureispira</taxon>
    </lineage>
</organism>
<sequence>MATKNQFPVDDLVKNLLTEENKVPTDMILFSGFVGKGPSEDTITVYLDTLLRQTIEIAKEDILHTVKLTKTNSPLGGTLIWLNNATKYIYNNTSISSYEQNLAQHYFGGTVYQQYATQAQGANTATHQQAACCPQHQQQAFTVKCPQTQVPICPNPSAEKEQ</sequence>
<evidence type="ECO:0000313" key="2">
    <source>
        <dbReference type="Proteomes" id="UP001060919"/>
    </source>
</evidence>
<name>A0A915YAH3_9BACT</name>
<keyword evidence="2" id="KW-1185">Reference proteome</keyword>
<proteinExistence type="predicted"/>
<protein>
    <submittedName>
        <fullName evidence="1">Uncharacterized protein</fullName>
    </submittedName>
</protein>
<gene>
    <name evidence="1" type="ORF">AsAng_0003960</name>
</gene>
<dbReference type="Proteomes" id="UP001060919">
    <property type="component" value="Chromosome"/>
</dbReference>